<sequence length="198" mass="21837">MPPTRMGYSCPMILCMPFMMFQGRAQEAIDHYLATFPDAQLLEIMHHPEGTEIFDPEATEAGPGTAAPAAGTSQDDTAAMETVVDWDTTLVATAQLQVGGQILMIQDSLVKHAFDFTPSMSMAVVVDTEEEFHRITNSLVDQGEYLMEPGDYDFAQNFAWVQDRFGMTWQINHPRGTPNPSDTDSAANVAQSKAPEWS</sequence>
<keyword evidence="4" id="KW-1185">Reference proteome</keyword>
<evidence type="ECO:0000313" key="4">
    <source>
        <dbReference type="Proteomes" id="UP000306544"/>
    </source>
</evidence>
<dbReference type="InterPro" id="IPR009725">
    <property type="entry name" value="3_dmu_93_MTrfase"/>
</dbReference>
<dbReference type="PANTHER" id="PTHR33990:SF4">
    <property type="entry name" value="PHNB-LIKE DOMAIN-CONTAINING PROTEIN"/>
    <property type="match status" value="1"/>
</dbReference>
<feature type="region of interest" description="Disordered" evidence="1">
    <location>
        <begin position="173"/>
        <end position="198"/>
    </location>
</feature>
<feature type="region of interest" description="Disordered" evidence="1">
    <location>
        <begin position="54"/>
        <end position="74"/>
    </location>
</feature>
<accession>A0A5R9ACJ7</accession>
<feature type="domain" description="PhnB-like" evidence="2">
    <location>
        <begin position="87"/>
        <end position="171"/>
    </location>
</feature>
<dbReference type="Gene3D" id="3.30.720.100">
    <property type="match status" value="1"/>
</dbReference>
<feature type="compositionally biased region" description="Polar residues" evidence="1">
    <location>
        <begin position="178"/>
        <end position="191"/>
    </location>
</feature>
<dbReference type="SUPFAM" id="SSF54593">
    <property type="entry name" value="Glyoxalase/Bleomycin resistance protein/Dihydroxybiphenyl dioxygenase"/>
    <property type="match status" value="1"/>
</dbReference>
<reference evidence="3 4" key="1">
    <citation type="submission" date="2019-05" db="EMBL/GenBank/DDBJ databases">
        <title>Nesterenkonia sp. GY239, isolated from the Southern Atlantic Ocean.</title>
        <authorList>
            <person name="Zhang G."/>
        </authorList>
    </citation>
    <scope>NUCLEOTIDE SEQUENCE [LARGE SCALE GENOMIC DNA]</scope>
    <source>
        <strain evidence="3 4">GY239</strain>
    </source>
</reference>
<name>A0A5R9ACJ7_9MICC</name>
<proteinExistence type="predicted"/>
<dbReference type="PANTHER" id="PTHR33990">
    <property type="entry name" value="PROTEIN YJDN-RELATED"/>
    <property type="match status" value="1"/>
</dbReference>
<dbReference type="InterPro" id="IPR028973">
    <property type="entry name" value="PhnB-like"/>
</dbReference>
<dbReference type="InterPro" id="IPR029068">
    <property type="entry name" value="Glyas_Bleomycin-R_OHBP_Dase"/>
</dbReference>
<organism evidence="3 4">
    <name type="scientific">Nesterenkonia sphaerica</name>
    <dbReference type="NCBI Taxonomy" id="1804988"/>
    <lineage>
        <taxon>Bacteria</taxon>
        <taxon>Bacillati</taxon>
        <taxon>Actinomycetota</taxon>
        <taxon>Actinomycetes</taxon>
        <taxon>Micrococcales</taxon>
        <taxon>Micrococcaceae</taxon>
        <taxon>Nesterenkonia</taxon>
    </lineage>
</organism>
<dbReference type="AlphaFoldDB" id="A0A5R9ACJ7"/>
<evidence type="ECO:0000259" key="2">
    <source>
        <dbReference type="Pfam" id="PF06983"/>
    </source>
</evidence>
<dbReference type="PIRSF" id="PIRSF021700">
    <property type="entry name" value="3_dmu_93_MTrfase"/>
    <property type="match status" value="1"/>
</dbReference>
<protein>
    <submittedName>
        <fullName evidence="3">VOC family protein</fullName>
    </submittedName>
</protein>
<evidence type="ECO:0000313" key="3">
    <source>
        <dbReference type="EMBL" id="TLP75755.1"/>
    </source>
</evidence>
<dbReference type="CDD" id="cd06588">
    <property type="entry name" value="PhnB_like"/>
    <property type="match status" value="1"/>
</dbReference>
<dbReference type="Gene3D" id="3.30.720.110">
    <property type="match status" value="1"/>
</dbReference>
<dbReference type="Proteomes" id="UP000306544">
    <property type="component" value="Unassembled WGS sequence"/>
</dbReference>
<gene>
    <name evidence="3" type="ORF">FEF27_06915</name>
</gene>
<dbReference type="OrthoDB" id="9806473at2"/>
<feature type="compositionally biased region" description="Low complexity" evidence="1">
    <location>
        <begin position="59"/>
        <end position="72"/>
    </location>
</feature>
<comment type="caution">
    <text evidence="3">The sequence shown here is derived from an EMBL/GenBank/DDBJ whole genome shotgun (WGS) entry which is preliminary data.</text>
</comment>
<evidence type="ECO:0000256" key="1">
    <source>
        <dbReference type="SAM" id="MobiDB-lite"/>
    </source>
</evidence>
<dbReference type="EMBL" id="VAWA01000007">
    <property type="protein sequence ID" value="TLP75755.1"/>
    <property type="molecule type" value="Genomic_DNA"/>
</dbReference>
<dbReference type="Pfam" id="PF06983">
    <property type="entry name" value="3-dmu-9_3-mt"/>
    <property type="match status" value="1"/>
</dbReference>